<dbReference type="InParanoid" id="A0A2R5G3G9"/>
<feature type="domain" description="EF-hand" evidence="15">
    <location>
        <begin position="1"/>
        <end position="24"/>
    </location>
</feature>
<evidence type="ECO:0000256" key="6">
    <source>
        <dbReference type="ARBA" id="ARBA00022737"/>
    </source>
</evidence>
<evidence type="ECO:0000256" key="4">
    <source>
        <dbReference type="ARBA" id="ARBA00022692"/>
    </source>
</evidence>
<dbReference type="PANTHER" id="PTHR24089">
    <property type="entry name" value="SOLUTE CARRIER FAMILY 25"/>
    <property type="match status" value="1"/>
</dbReference>
<keyword evidence="6" id="KW-0677">Repeat</keyword>
<evidence type="ECO:0000256" key="12">
    <source>
        <dbReference type="PROSITE-ProRule" id="PRU00282"/>
    </source>
</evidence>
<dbReference type="FunCoup" id="A0A2R5G3G9">
    <property type="interactions" value="6"/>
</dbReference>
<dbReference type="GO" id="GO:0005509">
    <property type="term" value="F:calcium ion binding"/>
    <property type="evidence" value="ECO:0007669"/>
    <property type="project" value="InterPro"/>
</dbReference>
<feature type="repeat" description="Solcar" evidence="12">
    <location>
        <begin position="283"/>
        <end position="373"/>
    </location>
</feature>
<feature type="repeat" description="Solcar" evidence="12">
    <location>
        <begin position="186"/>
        <end position="271"/>
    </location>
</feature>
<name>A0A2R5G3G9_9STRA</name>
<evidence type="ECO:0000256" key="9">
    <source>
        <dbReference type="ARBA" id="ARBA00022989"/>
    </source>
</evidence>
<feature type="repeat" description="Solcar" evidence="12">
    <location>
        <begin position="94"/>
        <end position="178"/>
    </location>
</feature>
<dbReference type="Gene3D" id="1.10.238.10">
    <property type="entry name" value="EF-hand"/>
    <property type="match status" value="1"/>
</dbReference>
<dbReference type="SUPFAM" id="SSF103506">
    <property type="entry name" value="Mitochondrial carrier"/>
    <property type="match status" value="1"/>
</dbReference>
<dbReference type="EMBL" id="BEYU01000013">
    <property type="protein sequence ID" value="GBG25586.1"/>
    <property type="molecule type" value="Genomic_DNA"/>
</dbReference>
<evidence type="ECO:0000256" key="10">
    <source>
        <dbReference type="ARBA" id="ARBA00023128"/>
    </source>
</evidence>
<dbReference type="OrthoDB" id="270584at2759"/>
<keyword evidence="7" id="KW-0999">Mitochondrion inner membrane</keyword>
<dbReference type="FunFam" id="1.50.40.10:FF:000016">
    <property type="entry name" value="Solute carrier family 25 member 23"/>
    <property type="match status" value="1"/>
</dbReference>
<protein>
    <submittedName>
        <fullName evidence="16">Calcium-binding mitochondrial carrier protein SCaMC-1</fullName>
    </submittedName>
</protein>
<dbReference type="InterPro" id="IPR023395">
    <property type="entry name" value="MCP_dom_sf"/>
</dbReference>
<dbReference type="Gene3D" id="1.50.40.10">
    <property type="entry name" value="Mitochondrial carrier domain"/>
    <property type="match status" value="1"/>
</dbReference>
<dbReference type="SUPFAM" id="SSF47473">
    <property type="entry name" value="EF-hand"/>
    <property type="match status" value="1"/>
</dbReference>
<sequence length="375" mass="41192">MDRNKDGRIVPEELKRSLLDLQLKASDGQIDKIVRRMSRVDTSDVRFGEFRKFLLLLPGNSLRHVFDSWAKDSSVDVGLGEDFGVPDEVEGGKPAYLVNFIAGGVAGAVSRTLTAPLDRLKVLMMTGNVSGRTITQGLRSIYKEGGFVAFYRGNGSNVVKIIPESAMKFFTYERLKNEIAEDPDNIRIRERFIAGAGAGIVSQTLIYPLEIAKTRLAVAKKGEYRGIFHCLNRTVRYEGVRALYRGLGASLAGVAPYAGIDLMVFMTLKESWIRAHPHEVDGPGALTLLLFGATSSTIGATVAYPLQLIRTKLQAQGMNASMPVTYSGPLDCFHKTIRDNGVRGLYRGLLPNLLKTLPAVATSYLVYEETRKALS</sequence>
<dbReference type="Proteomes" id="UP000241890">
    <property type="component" value="Unassembled WGS sequence"/>
</dbReference>
<evidence type="ECO:0000259" key="15">
    <source>
        <dbReference type="PROSITE" id="PS50222"/>
    </source>
</evidence>
<evidence type="ECO:0000313" key="17">
    <source>
        <dbReference type="Proteomes" id="UP000241890"/>
    </source>
</evidence>
<keyword evidence="5" id="KW-0479">Metal-binding</keyword>
<keyword evidence="17" id="KW-1185">Reference proteome</keyword>
<feature type="transmembrane region" description="Helical" evidence="14">
    <location>
        <begin position="242"/>
        <end position="265"/>
    </location>
</feature>
<evidence type="ECO:0000256" key="8">
    <source>
        <dbReference type="ARBA" id="ARBA00022837"/>
    </source>
</evidence>
<proteinExistence type="inferred from homology"/>
<evidence type="ECO:0000256" key="2">
    <source>
        <dbReference type="ARBA" id="ARBA00006375"/>
    </source>
</evidence>
<evidence type="ECO:0000256" key="5">
    <source>
        <dbReference type="ARBA" id="ARBA00022723"/>
    </source>
</evidence>
<dbReference type="InterPro" id="IPR002048">
    <property type="entry name" value="EF_hand_dom"/>
</dbReference>
<keyword evidence="11 12" id="KW-0472">Membrane</keyword>
<dbReference type="PRINTS" id="PR00926">
    <property type="entry name" value="MITOCARRIER"/>
</dbReference>
<dbReference type="GO" id="GO:0055085">
    <property type="term" value="P:transmembrane transport"/>
    <property type="evidence" value="ECO:0007669"/>
    <property type="project" value="InterPro"/>
</dbReference>
<keyword evidence="3 13" id="KW-0813">Transport</keyword>
<evidence type="ECO:0000256" key="1">
    <source>
        <dbReference type="ARBA" id="ARBA00004448"/>
    </source>
</evidence>
<evidence type="ECO:0000256" key="11">
    <source>
        <dbReference type="ARBA" id="ARBA00023136"/>
    </source>
</evidence>
<dbReference type="AlphaFoldDB" id="A0A2R5G3G9"/>
<evidence type="ECO:0000256" key="13">
    <source>
        <dbReference type="RuleBase" id="RU000488"/>
    </source>
</evidence>
<dbReference type="Pfam" id="PF00153">
    <property type="entry name" value="Mito_carr"/>
    <property type="match status" value="3"/>
</dbReference>
<dbReference type="PROSITE" id="PS50222">
    <property type="entry name" value="EF_HAND_2"/>
    <property type="match status" value="1"/>
</dbReference>
<comment type="subcellular location">
    <subcellularLocation>
        <location evidence="1">Mitochondrion inner membrane</location>
        <topology evidence="1">Multi-pass membrane protein</topology>
    </subcellularLocation>
</comment>
<reference evidence="16 17" key="1">
    <citation type="submission" date="2017-12" db="EMBL/GenBank/DDBJ databases">
        <title>Sequencing, de novo assembly and annotation of complete genome of a new Thraustochytrid species, strain FCC1311.</title>
        <authorList>
            <person name="Sedici K."/>
            <person name="Godart F."/>
            <person name="Aiese Cigliano R."/>
            <person name="Sanseverino W."/>
            <person name="Barakat M."/>
            <person name="Ortet P."/>
            <person name="Marechal E."/>
            <person name="Cagnac O."/>
            <person name="Amato A."/>
        </authorList>
    </citation>
    <scope>NUCLEOTIDE SEQUENCE [LARGE SCALE GENOMIC DNA]</scope>
</reference>
<comment type="similarity">
    <text evidence="2 13">Belongs to the mitochondrial carrier (TC 2.A.29) family.</text>
</comment>
<keyword evidence="9 14" id="KW-1133">Transmembrane helix</keyword>
<keyword evidence="10" id="KW-0496">Mitochondrion</keyword>
<dbReference type="InterPro" id="IPR011992">
    <property type="entry name" value="EF-hand-dom_pair"/>
</dbReference>
<dbReference type="InterPro" id="IPR018108">
    <property type="entry name" value="MCP_transmembrane"/>
</dbReference>
<dbReference type="InterPro" id="IPR002067">
    <property type="entry name" value="MCP"/>
</dbReference>
<comment type="caution">
    <text evidence="16">The sequence shown here is derived from an EMBL/GenBank/DDBJ whole genome shotgun (WGS) entry which is preliminary data.</text>
</comment>
<evidence type="ECO:0000313" key="16">
    <source>
        <dbReference type="EMBL" id="GBG25586.1"/>
    </source>
</evidence>
<organism evidence="16 17">
    <name type="scientific">Hondaea fermentalgiana</name>
    <dbReference type="NCBI Taxonomy" id="2315210"/>
    <lineage>
        <taxon>Eukaryota</taxon>
        <taxon>Sar</taxon>
        <taxon>Stramenopiles</taxon>
        <taxon>Bigyra</taxon>
        <taxon>Labyrinthulomycetes</taxon>
        <taxon>Thraustochytrida</taxon>
        <taxon>Thraustochytriidae</taxon>
        <taxon>Hondaea</taxon>
    </lineage>
</organism>
<keyword evidence="8" id="KW-0106">Calcium</keyword>
<feature type="transmembrane region" description="Helical" evidence="14">
    <location>
        <begin position="285"/>
        <end position="306"/>
    </location>
</feature>
<accession>A0A2R5G3G9</accession>
<keyword evidence="4 12" id="KW-0812">Transmembrane</keyword>
<dbReference type="GO" id="GO:0005743">
    <property type="term" value="C:mitochondrial inner membrane"/>
    <property type="evidence" value="ECO:0007669"/>
    <property type="project" value="UniProtKB-SubCell"/>
</dbReference>
<gene>
    <name evidence="16" type="ORF">FCC1311_018052</name>
</gene>
<evidence type="ECO:0000256" key="3">
    <source>
        <dbReference type="ARBA" id="ARBA00022448"/>
    </source>
</evidence>
<evidence type="ECO:0000256" key="7">
    <source>
        <dbReference type="ARBA" id="ARBA00022792"/>
    </source>
</evidence>
<evidence type="ECO:0000256" key="14">
    <source>
        <dbReference type="SAM" id="Phobius"/>
    </source>
</evidence>
<dbReference type="PROSITE" id="PS50920">
    <property type="entry name" value="SOLCAR"/>
    <property type="match status" value="3"/>
</dbReference>